<dbReference type="EMBL" id="CP039734">
    <property type="protein sequence ID" value="QIR75358.1"/>
    <property type="molecule type" value="Genomic_DNA"/>
</dbReference>
<gene>
    <name evidence="1" type="ORF">FA584_03685</name>
</gene>
<dbReference type="AlphaFoldDB" id="A0A6G9VR65"/>
<dbReference type="RefSeq" id="WP_167749411.1">
    <property type="nucleotide sequence ID" value="NZ_CP039734.2"/>
</dbReference>
<evidence type="ECO:0000313" key="2">
    <source>
        <dbReference type="Proteomes" id="UP000502831"/>
    </source>
</evidence>
<dbReference type="Proteomes" id="UP000502831">
    <property type="component" value="Chromosome"/>
</dbReference>
<evidence type="ECO:0000313" key="1">
    <source>
        <dbReference type="EMBL" id="QIR75358.1"/>
    </source>
</evidence>
<reference evidence="1 2" key="1">
    <citation type="journal article" date="2017" name="Environ. Sci. Technol.">
        <title>Organohalide Respiration with Chlorinated Ethenes under Low pH Conditions.</title>
        <authorList>
            <person name="Yang Y."/>
            <person name="Capiro N.L."/>
            <person name="Marcet T.F."/>
            <person name="Yan J."/>
            <person name="Pennell K.D."/>
            <person name="Loffler F.E."/>
        </authorList>
    </citation>
    <scope>NUCLEOTIDE SEQUENCE [LARGE SCALE GENOMIC DNA]</scope>
    <source>
        <strain evidence="1 2">ACSDCE</strain>
    </source>
</reference>
<proteinExistence type="predicted"/>
<name>A0A6G9VR65_9BACT</name>
<sequence>MEKILKIIDKLISVSVFLGVIYVITKLFTASELSEKAFCDNVFLPAVVVYVLLVIRVNVMYKKDEIESVLHR</sequence>
<organism evidence="1 2">
    <name type="scientific">Sulfurospirillum diekertiae</name>
    <dbReference type="NCBI Taxonomy" id="1854492"/>
    <lineage>
        <taxon>Bacteria</taxon>
        <taxon>Pseudomonadati</taxon>
        <taxon>Campylobacterota</taxon>
        <taxon>Epsilonproteobacteria</taxon>
        <taxon>Campylobacterales</taxon>
        <taxon>Sulfurospirillaceae</taxon>
        <taxon>Sulfurospirillum</taxon>
    </lineage>
</organism>
<accession>A0A6G9VR65</accession>
<protein>
    <submittedName>
        <fullName evidence="1">Uncharacterized protein</fullName>
    </submittedName>
</protein>